<evidence type="ECO:0000256" key="1">
    <source>
        <dbReference type="SAM" id="SignalP"/>
    </source>
</evidence>
<comment type="caution">
    <text evidence="2">The sequence shown here is derived from an EMBL/GenBank/DDBJ whole genome shotgun (WGS) entry which is preliminary data.</text>
</comment>
<dbReference type="AlphaFoldDB" id="A0A4Y2JEY4"/>
<evidence type="ECO:0000313" key="2">
    <source>
        <dbReference type="EMBL" id="GBM88597.1"/>
    </source>
</evidence>
<dbReference type="EMBL" id="BGPR01003476">
    <property type="protein sequence ID" value="GBM88597.1"/>
    <property type="molecule type" value="Genomic_DNA"/>
</dbReference>
<gene>
    <name evidence="2" type="ORF">AVEN_197642_1</name>
</gene>
<reference evidence="2 3" key="1">
    <citation type="journal article" date="2019" name="Sci. Rep.">
        <title>Orb-weaving spider Araneus ventricosus genome elucidates the spidroin gene catalogue.</title>
        <authorList>
            <person name="Kono N."/>
            <person name="Nakamura H."/>
            <person name="Ohtoshi R."/>
            <person name="Moran D.A.P."/>
            <person name="Shinohara A."/>
            <person name="Yoshida Y."/>
            <person name="Fujiwara M."/>
            <person name="Mori M."/>
            <person name="Tomita M."/>
            <person name="Arakawa K."/>
        </authorList>
    </citation>
    <scope>NUCLEOTIDE SEQUENCE [LARGE SCALE GENOMIC DNA]</scope>
</reference>
<dbReference type="Proteomes" id="UP000499080">
    <property type="component" value="Unassembled WGS sequence"/>
</dbReference>
<accession>A0A4Y2JEY4</accession>
<name>A0A4Y2JEY4_ARAVE</name>
<keyword evidence="1" id="KW-0732">Signal</keyword>
<evidence type="ECO:0000313" key="3">
    <source>
        <dbReference type="Proteomes" id="UP000499080"/>
    </source>
</evidence>
<proteinExistence type="predicted"/>
<feature type="chain" id="PRO_5021343289" evidence="1">
    <location>
        <begin position="25"/>
        <end position="128"/>
    </location>
</feature>
<feature type="signal peptide" evidence="1">
    <location>
        <begin position="1"/>
        <end position="24"/>
    </location>
</feature>
<protein>
    <submittedName>
        <fullName evidence="2">Uncharacterized protein</fullName>
    </submittedName>
</protein>
<organism evidence="2 3">
    <name type="scientific">Araneus ventricosus</name>
    <name type="common">Orbweaver spider</name>
    <name type="synonym">Epeira ventricosa</name>
    <dbReference type="NCBI Taxonomy" id="182803"/>
    <lineage>
        <taxon>Eukaryota</taxon>
        <taxon>Metazoa</taxon>
        <taxon>Ecdysozoa</taxon>
        <taxon>Arthropoda</taxon>
        <taxon>Chelicerata</taxon>
        <taxon>Arachnida</taxon>
        <taxon>Araneae</taxon>
        <taxon>Araneomorphae</taxon>
        <taxon>Entelegynae</taxon>
        <taxon>Araneoidea</taxon>
        <taxon>Araneidae</taxon>
        <taxon>Araneus</taxon>
    </lineage>
</organism>
<sequence>MAKIWSRVWRQIPLALPWIDVAACQKNMKIIFENTVLLSRLHHSSVSCLNPGIVGEGSASMLTDWHPSFNINQAAAMAFCRNRSNWRRLPVGRNFSLQEPPKKCPDLNYNIFPWSTRPCRGLPPFLMR</sequence>
<keyword evidence="3" id="KW-1185">Reference proteome</keyword>